<evidence type="ECO:0000256" key="10">
    <source>
        <dbReference type="PIRSR" id="PIRSR601842-1"/>
    </source>
</evidence>
<sequence length="473" mass="52042">MRKVMFNSIPFINAGAHVGLDMMTGKVFVFSSSLFRPVRISSSRPSTLLELTLLPVEKVLRGEARSESAHLAYLARSDGLASLVHLVEVINLKEGRWFEAYIDAHSGELLSVTNFVSRASYYAIPISKASIAAGQEMIVDPEDYEASPLGWHNDGNANITVTSGNNVLSFKWLDPGYAYSNGNLSNSADPSSLTFSMHYNTTLPSDNPTNLEAARTNAFYIMNVMHDVFYRYGFTEDAFNFQVTNLRGSGKTRAADPVRVSVQAEGAGPNRDGAIANDILVHEVTHGLTQRMTGGGTSRCLQTLEAEGLGEGWSDIMAEWVQLTGGDMRDYAFATYVAGNDKGLRTYPYSTSISTNPRRYSDVAIMNEPHDIGEVWGNILHNILAVLIDKYGWSSAAMTDPQDLKEILCICICSSMPYHYNHVTPLARDAFIQADAIRYNGVNKCLLWRVFARHGLGVNAADYVDDPTIPDDC</sequence>
<evidence type="ECO:0000313" key="13">
    <source>
        <dbReference type="EMBL" id="CAA7265706.1"/>
    </source>
</evidence>
<comment type="caution">
    <text evidence="13">The sequence shown here is derived from an EMBL/GenBank/DDBJ whole genome shotgun (WGS) entry which is preliminary data.</text>
</comment>
<keyword evidence="7 11" id="KW-0862">Zinc</keyword>
<dbReference type="PRINTS" id="PR00999">
    <property type="entry name" value="FUNGALYSIN"/>
</dbReference>
<name>A0A8S0WU24_CYCAE</name>
<evidence type="ECO:0000256" key="11">
    <source>
        <dbReference type="PIRSR" id="PIRSR601842-2"/>
    </source>
</evidence>
<dbReference type="PANTHER" id="PTHR33478:SF1">
    <property type="entry name" value="EXTRACELLULAR METALLOPROTEINASE MEP"/>
    <property type="match status" value="1"/>
</dbReference>
<dbReference type="SUPFAM" id="SSF55486">
    <property type="entry name" value="Metalloproteases ('zincins'), catalytic domain"/>
    <property type="match status" value="1"/>
</dbReference>
<dbReference type="InterPro" id="IPR001842">
    <property type="entry name" value="Peptidase_M36"/>
</dbReference>
<dbReference type="OrthoDB" id="3227768at2759"/>
<proteinExistence type="inferred from homology"/>
<keyword evidence="3 12" id="KW-0964">Secreted</keyword>
<feature type="binding site" evidence="11">
    <location>
        <position position="311"/>
    </location>
    <ligand>
        <name>Zn(2+)</name>
        <dbReference type="ChEBI" id="CHEBI:29105"/>
        <note>catalytic</note>
    </ligand>
</feature>
<dbReference type="GO" id="GO:0008270">
    <property type="term" value="F:zinc ion binding"/>
    <property type="evidence" value="ECO:0007669"/>
    <property type="project" value="InterPro"/>
</dbReference>
<keyword evidence="4 12" id="KW-0645">Protease</keyword>
<dbReference type="CDD" id="cd09596">
    <property type="entry name" value="M36"/>
    <property type="match status" value="1"/>
</dbReference>
<dbReference type="AlphaFoldDB" id="A0A8S0WU24"/>
<dbReference type="GO" id="GO:0005615">
    <property type="term" value="C:extracellular space"/>
    <property type="evidence" value="ECO:0007669"/>
    <property type="project" value="InterPro"/>
</dbReference>
<dbReference type="InterPro" id="IPR050371">
    <property type="entry name" value="Fungal_virulence_M36"/>
</dbReference>
<evidence type="ECO:0000256" key="1">
    <source>
        <dbReference type="ARBA" id="ARBA00004613"/>
    </source>
</evidence>
<dbReference type="InterPro" id="IPR027268">
    <property type="entry name" value="Peptidase_M4/M1_CTD_sf"/>
</dbReference>
<feature type="binding site" evidence="11">
    <location>
        <position position="282"/>
    </location>
    <ligand>
        <name>Zn(2+)</name>
        <dbReference type="ChEBI" id="CHEBI:29105"/>
        <note>catalytic</note>
    </ligand>
</feature>
<evidence type="ECO:0000256" key="3">
    <source>
        <dbReference type="ARBA" id="ARBA00022525"/>
    </source>
</evidence>
<protein>
    <recommendedName>
        <fullName evidence="12">Extracellular metalloproteinase</fullName>
        <ecNumber evidence="12">3.4.24.-</ecNumber>
    </recommendedName>
    <alternativeName>
        <fullName evidence="12">Fungalysin</fullName>
    </alternativeName>
</protein>
<organism evidence="13 14">
    <name type="scientific">Cyclocybe aegerita</name>
    <name type="common">Black poplar mushroom</name>
    <name type="synonym">Agrocybe aegerita</name>
    <dbReference type="NCBI Taxonomy" id="1973307"/>
    <lineage>
        <taxon>Eukaryota</taxon>
        <taxon>Fungi</taxon>
        <taxon>Dikarya</taxon>
        <taxon>Basidiomycota</taxon>
        <taxon>Agaricomycotina</taxon>
        <taxon>Agaricomycetes</taxon>
        <taxon>Agaricomycetidae</taxon>
        <taxon>Agaricales</taxon>
        <taxon>Agaricineae</taxon>
        <taxon>Bolbitiaceae</taxon>
        <taxon>Cyclocybe</taxon>
    </lineage>
</organism>
<evidence type="ECO:0000256" key="12">
    <source>
        <dbReference type="RuleBase" id="RU364017"/>
    </source>
</evidence>
<comment type="similarity">
    <text evidence="2 12">Belongs to the peptidase M36 family.</text>
</comment>
<dbReference type="GO" id="GO:0006508">
    <property type="term" value="P:proteolysis"/>
    <property type="evidence" value="ECO:0007669"/>
    <property type="project" value="UniProtKB-KW"/>
</dbReference>
<feature type="active site" evidence="10">
    <location>
        <position position="283"/>
    </location>
</feature>
<comment type="cofactor">
    <cofactor evidence="11">
        <name>Zn(2+)</name>
        <dbReference type="ChEBI" id="CHEBI:29105"/>
    </cofactor>
    <text evidence="11">Binds 1 zinc ion per subunit.</text>
</comment>
<evidence type="ECO:0000256" key="4">
    <source>
        <dbReference type="ARBA" id="ARBA00022670"/>
    </source>
</evidence>
<dbReference type="EC" id="3.4.24.-" evidence="12"/>
<comment type="subcellular location">
    <subcellularLocation>
        <location evidence="1 12">Secreted</location>
    </subcellularLocation>
</comment>
<keyword evidence="14" id="KW-1185">Reference proteome</keyword>
<dbReference type="GO" id="GO:0004222">
    <property type="term" value="F:metalloendopeptidase activity"/>
    <property type="evidence" value="ECO:0007669"/>
    <property type="project" value="InterPro"/>
</dbReference>
<dbReference type="Proteomes" id="UP000467700">
    <property type="component" value="Unassembled WGS sequence"/>
</dbReference>
<evidence type="ECO:0000256" key="5">
    <source>
        <dbReference type="ARBA" id="ARBA00022723"/>
    </source>
</evidence>
<evidence type="ECO:0000313" key="14">
    <source>
        <dbReference type="Proteomes" id="UP000467700"/>
    </source>
</evidence>
<evidence type="ECO:0000256" key="6">
    <source>
        <dbReference type="ARBA" id="ARBA00022801"/>
    </source>
</evidence>
<evidence type="ECO:0000256" key="2">
    <source>
        <dbReference type="ARBA" id="ARBA00006006"/>
    </source>
</evidence>
<keyword evidence="5 11" id="KW-0479">Metal-binding</keyword>
<evidence type="ECO:0000256" key="7">
    <source>
        <dbReference type="ARBA" id="ARBA00022833"/>
    </source>
</evidence>
<feature type="binding site" evidence="11">
    <location>
        <position position="286"/>
    </location>
    <ligand>
        <name>Zn(2+)</name>
        <dbReference type="ChEBI" id="CHEBI:29105"/>
        <note>catalytic</note>
    </ligand>
</feature>
<keyword evidence="6 12" id="KW-0378">Hydrolase</keyword>
<keyword evidence="8 12" id="KW-0482">Metalloprotease</keyword>
<dbReference type="Gene3D" id="3.10.170.10">
    <property type="match status" value="2"/>
</dbReference>
<keyword evidence="9 12" id="KW-0865">Zymogen</keyword>
<evidence type="ECO:0000256" key="8">
    <source>
        <dbReference type="ARBA" id="ARBA00023049"/>
    </source>
</evidence>
<evidence type="ECO:0000256" key="9">
    <source>
        <dbReference type="ARBA" id="ARBA00023145"/>
    </source>
</evidence>
<dbReference type="EMBL" id="CACVBS010000050">
    <property type="protein sequence ID" value="CAA7265706.1"/>
    <property type="molecule type" value="Genomic_DNA"/>
</dbReference>
<gene>
    <name evidence="13" type="ORF">AAE3_LOCUS7990</name>
</gene>
<dbReference type="Gene3D" id="1.10.390.10">
    <property type="entry name" value="Neutral Protease Domain 2"/>
    <property type="match status" value="1"/>
</dbReference>
<dbReference type="Pfam" id="PF02128">
    <property type="entry name" value="Peptidase_M36"/>
    <property type="match status" value="2"/>
</dbReference>
<dbReference type="PANTHER" id="PTHR33478">
    <property type="entry name" value="EXTRACELLULAR METALLOPROTEINASE MEP"/>
    <property type="match status" value="1"/>
</dbReference>
<reference evidence="13 14" key="1">
    <citation type="submission" date="2020-01" db="EMBL/GenBank/DDBJ databases">
        <authorList>
            <person name="Gupta K D."/>
        </authorList>
    </citation>
    <scope>NUCLEOTIDE SEQUENCE [LARGE SCALE GENOMIC DNA]</scope>
</reference>
<accession>A0A8S0WU24</accession>